<comment type="similarity">
    <text evidence="3">Belongs to the ARTD/PARP family.</text>
</comment>
<dbReference type="Pfam" id="PF00644">
    <property type="entry name" value="PARP"/>
    <property type="match status" value="2"/>
</dbReference>
<feature type="compositionally biased region" description="Gly residues" evidence="5">
    <location>
        <begin position="1220"/>
        <end position="1235"/>
    </location>
</feature>
<feature type="compositionally biased region" description="Basic and acidic residues" evidence="5">
    <location>
        <begin position="66"/>
        <end position="79"/>
    </location>
</feature>
<feature type="compositionally biased region" description="Low complexity" evidence="5">
    <location>
        <begin position="1497"/>
        <end position="1508"/>
    </location>
</feature>
<feature type="domain" description="PARP catalytic" evidence="7">
    <location>
        <begin position="1920"/>
        <end position="2111"/>
    </location>
</feature>
<keyword evidence="2" id="KW-0539">Nucleus</keyword>
<gene>
    <name evidence="8" type="ORF">Pmani_023299</name>
</gene>
<evidence type="ECO:0000256" key="3">
    <source>
        <dbReference type="ARBA" id="ARBA00024347"/>
    </source>
</evidence>
<keyword evidence="9" id="KW-1185">Reference proteome</keyword>
<evidence type="ECO:0000313" key="9">
    <source>
        <dbReference type="Proteomes" id="UP001292094"/>
    </source>
</evidence>
<comment type="caution">
    <text evidence="8">The sequence shown here is derived from an EMBL/GenBank/DDBJ whole genome shotgun (WGS) entry which is preliminary data.</text>
</comment>
<proteinExistence type="inferred from homology"/>
<feature type="region of interest" description="Disordered" evidence="5">
    <location>
        <begin position="28"/>
        <end position="169"/>
    </location>
</feature>
<dbReference type="SUPFAM" id="SSF56399">
    <property type="entry name" value="ADP-ribosylation"/>
    <property type="match status" value="2"/>
</dbReference>
<feature type="compositionally biased region" description="Polar residues" evidence="5">
    <location>
        <begin position="1510"/>
        <end position="1588"/>
    </location>
</feature>
<dbReference type="InterPro" id="IPR051712">
    <property type="entry name" value="ARTD-AVP"/>
</dbReference>
<feature type="compositionally biased region" description="Polar residues" evidence="5">
    <location>
        <begin position="1177"/>
        <end position="1191"/>
    </location>
</feature>
<feature type="region of interest" description="Disordered" evidence="5">
    <location>
        <begin position="1614"/>
        <end position="1671"/>
    </location>
</feature>
<dbReference type="GO" id="GO:0005634">
    <property type="term" value="C:nucleus"/>
    <property type="evidence" value="ECO:0007669"/>
    <property type="project" value="UniProtKB-SubCell"/>
</dbReference>
<dbReference type="Gene3D" id="3.90.228.10">
    <property type="match status" value="2"/>
</dbReference>
<organism evidence="8 9">
    <name type="scientific">Petrolisthes manimaculis</name>
    <dbReference type="NCBI Taxonomy" id="1843537"/>
    <lineage>
        <taxon>Eukaryota</taxon>
        <taxon>Metazoa</taxon>
        <taxon>Ecdysozoa</taxon>
        <taxon>Arthropoda</taxon>
        <taxon>Crustacea</taxon>
        <taxon>Multicrustacea</taxon>
        <taxon>Malacostraca</taxon>
        <taxon>Eumalacostraca</taxon>
        <taxon>Eucarida</taxon>
        <taxon>Decapoda</taxon>
        <taxon>Pleocyemata</taxon>
        <taxon>Anomura</taxon>
        <taxon>Galatheoidea</taxon>
        <taxon>Porcellanidae</taxon>
        <taxon>Petrolisthes</taxon>
    </lineage>
</organism>
<dbReference type="EC" id="2.4.2.-" evidence="4"/>
<feature type="domain" description="PARP catalytic" evidence="7">
    <location>
        <begin position="810"/>
        <end position="1013"/>
    </location>
</feature>
<accession>A0AAE1PBD1</accession>
<keyword evidence="4" id="KW-0808">Transferase</keyword>
<evidence type="ECO:0000256" key="1">
    <source>
        <dbReference type="ARBA" id="ARBA00004123"/>
    </source>
</evidence>
<feature type="compositionally biased region" description="Basic and acidic residues" evidence="5">
    <location>
        <begin position="160"/>
        <end position="169"/>
    </location>
</feature>
<dbReference type="PANTHER" id="PTHR45740">
    <property type="entry name" value="POLY [ADP-RIBOSE] POLYMERASE"/>
    <property type="match status" value="1"/>
</dbReference>
<dbReference type="Gene3D" id="3.30.720.50">
    <property type="match status" value="2"/>
</dbReference>
<keyword evidence="4" id="KW-0328">Glycosyltransferase</keyword>
<reference evidence="8" key="1">
    <citation type="submission" date="2023-11" db="EMBL/GenBank/DDBJ databases">
        <title>Genome assemblies of two species of porcelain crab, Petrolisthes cinctipes and Petrolisthes manimaculis (Anomura: Porcellanidae).</title>
        <authorList>
            <person name="Angst P."/>
        </authorList>
    </citation>
    <scope>NUCLEOTIDE SEQUENCE</scope>
    <source>
        <strain evidence="8">PB745_02</strain>
        <tissue evidence="8">Gill</tissue>
    </source>
</reference>
<protein>
    <recommendedName>
        <fullName evidence="4">Poly [ADP-ribose] polymerase</fullName>
        <shortName evidence="4">PARP</shortName>
        <ecNumber evidence="4">2.4.2.-</ecNumber>
    </recommendedName>
</protein>
<evidence type="ECO:0000259" key="7">
    <source>
        <dbReference type="PROSITE" id="PS51059"/>
    </source>
</evidence>
<evidence type="ECO:0000256" key="5">
    <source>
        <dbReference type="SAM" id="MobiDB-lite"/>
    </source>
</evidence>
<feature type="domain" description="WWE" evidence="6">
    <location>
        <begin position="1805"/>
        <end position="1894"/>
    </location>
</feature>
<feature type="region of interest" description="Disordered" evidence="5">
    <location>
        <begin position="1131"/>
        <end position="1152"/>
    </location>
</feature>
<name>A0AAE1PBD1_9EUCA</name>
<dbReference type="Proteomes" id="UP001292094">
    <property type="component" value="Unassembled WGS sequence"/>
</dbReference>
<evidence type="ECO:0000259" key="6">
    <source>
        <dbReference type="PROSITE" id="PS50918"/>
    </source>
</evidence>
<feature type="region of interest" description="Disordered" evidence="5">
    <location>
        <begin position="1497"/>
        <end position="1591"/>
    </location>
</feature>
<dbReference type="PROSITE" id="PS51059">
    <property type="entry name" value="PARP_CATALYTIC"/>
    <property type="match status" value="2"/>
</dbReference>
<keyword evidence="4" id="KW-0520">NAD</keyword>
<feature type="domain" description="WWE" evidence="6">
    <location>
        <begin position="698"/>
        <end position="787"/>
    </location>
</feature>
<feature type="region of interest" description="Disordered" evidence="5">
    <location>
        <begin position="1002"/>
        <end position="1027"/>
    </location>
</feature>
<dbReference type="SUPFAM" id="SSF117839">
    <property type="entry name" value="WWE domain"/>
    <property type="match status" value="2"/>
</dbReference>
<feature type="compositionally biased region" description="Low complexity" evidence="5">
    <location>
        <begin position="1614"/>
        <end position="1632"/>
    </location>
</feature>
<dbReference type="InterPro" id="IPR012317">
    <property type="entry name" value="Poly(ADP-ribose)pol_cat_dom"/>
</dbReference>
<sequence length="2111" mass="236725">MARQVEGGQEELINTAYALSDALRQLKAASAESCESGGVEKYGGGRQGGFRSGSGSGRYEIPGGTKSERNRGRGGERHSGGGWNDRGYRGSSGTSWRHRRAHEPWDSSAEGQSKQHYSSKEFPSQEDFSHNWRNHGRYSPENMRSFRESHKGQRKHWVNKRQEDHRENKIDNKGYVEPVMLVKALAAQPAFSASLLQLFEDNQMIPADVRNTVSQQSHVLGLEGEDVKLQPQLDICAAHCGPQGCQDRNRCINLHICPNLALDKCDSGPDCLFGHKWHTNHNLSILKPLFLDHLPFKLLCELLQQIYINHEKQELVPLSVCDAYNNGSCSQAECSELHICLSFVMGCSCDNCKLNHNILSPSCCHLLELHGISTNESPRDIVAALLHANPELNKQYQPKENQEVISHSKKYPLKSKNNANYSERILSKSESNFPELPEKSSTKSEHLKKKKMVEDSHSDTSSSSEEEEGESKDSVSSDNELETRKQSKLKAKKSHSSQTIKVKNFSRIKKSDDDTSSSSENKGSFSDNSENGSEPEESTVKKGTKIKGNKSETGIQATATATATAPRRTLWSHYLQGDVTTPEICYHSVEDVCKLEGNGCPRLHASHHFHWQVRSTSGKWMNLRLNQVTCLERAFCDPEQDGIDLPRLDPATLDIHTNGLLILLGRDIWHAHFPETGAFTLTNSSKTLTVELRRLCTEVLPNQTTAPMINAWYFLDKNKKWVRYGKVDTVGETNLISSVTSDDVEKHYMQSPTVHLSFKNLQFSYTLDFQTMEQTNLKTKVRRAVRRRPEPHLPDEQDVKGSVKAASSEFPSDWEVMQEEERLRMVTLAPTSKEYKMCEGLLAGKLASSNVMKVQRVQNPFLWRAFQNKIKELTAIYSDSNAVNVCQLFHGTAHNVVASICAENLDWRLHGSASGQSFGRGTYFSTDAAYSYNYCRADSSGMKYMFVVRVAVGSCVAGNSSMVRPPTNPVNSLPYDSTVNNLAKPSIIVKYDKQEYYPEGSYKTTGTRPNPYHHHNTPHPAKMDSSSDESCEADLVQRGTCNAECCYRSVIDKETEHNIEDNTPEVTTKGNVHCHHAGCLTAASSKQTNNNEDQQASDGVDALTYEGKSPRNNNSSQLNVEAVEEKTVEYTGEGSEYHSSADNENEETRMQVGPDGELDWEEDVADPFEQTMARVGRNSTRGRSGRPTNVQEPAGITVRRQNGQCQRGQDVRQSSEDGALGYGSRQGGQKGGQHHGSGNQKYRWSQHNNYREYDREPMRAYNSFNFTGRGVKPWELVEALAECPAFSASLLNLLEWKDMKPRAVREVAMTHTRIFHMNDEKVELRPDLDLCSNHPSHRGCQDRSSCKSLHLCPNYARSWCPDRGCPLGHRWFTDHNKVVLRLYYMERLPYMSIKNLLQNKLAALPPSGQLDVCRQYNGQGCNKQDCPHLHVCLHFVRGLTRCDLSSCSLNHNLLAPDCSTLLKEHGFSTNEAPRDVAVALLQFCPALAVATQPLANTTHKPTTTTMGTQRAHTNNPRIQQNTSNNFKNRQSLDTTPKIQQLGPTNSSTYQQDLSNRSRTHMASNSSSVIHRNSTGINTDYAPQSNTIGNKVGGGGLLSMIRQKLFTEIRNGKTSDAAELSSSSYNSRNSESADLSKHKRSEDKGRKGDSVSVTLKPGRKVTENKASAAATPVKPKKLQTVWSHYLYGDTEINEICYYSVEGTCRNEARGCQRLHSSYHFHWQVSEQGSKWLNLRPFQIMCLERAFCDPSKDGERVPRLDPAKLSQSLGKLLTVLGRDTWQANFQAMVLSNSDQSQLLYIRRLNTQYIPNQEIKAGIHSWFFCDKNKRWVKYGKVDSAGETKLVSSITSADIEKQYRLKQHTPLTFTNASYSYVIDFVTMTQTNQNTNVIREVRRRPEPHLQDEQHQGASGQAATKDTSDLPSFWEAMQSEERVRVVQVASGSAEYQSVVALLKGTSNNVVKIERIQNPFMWRALQNKIKEITILYGGDVRKVDVRQLFHGTRSDVVASICAENFDWRLHGTSSGQACGRGTYFSPHFATSYGYCRADSTGLKYIFVARVVVGSITQGNSSTIRPPINPTTGVPYESTGDGINVVVKYDKQEYCPEYILTLK</sequence>
<dbReference type="Pfam" id="PF02825">
    <property type="entry name" value="WWE"/>
    <property type="match status" value="2"/>
</dbReference>
<feature type="region of interest" description="Disordered" evidence="5">
    <location>
        <begin position="1172"/>
        <end position="1244"/>
    </location>
</feature>
<feature type="compositionally biased region" description="Basic and acidic residues" evidence="5">
    <location>
        <begin position="1135"/>
        <end position="1149"/>
    </location>
</feature>
<dbReference type="GO" id="GO:1990404">
    <property type="term" value="F:NAD+-protein mono-ADP-ribosyltransferase activity"/>
    <property type="evidence" value="ECO:0007669"/>
    <property type="project" value="TreeGrafter"/>
</dbReference>
<dbReference type="PROSITE" id="PS50918">
    <property type="entry name" value="WWE"/>
    <property type="match status" value="2"/>
</dbReference>
<feature type="region of interest" description="Disordered" evidence="5">
    <location>
        <begin position="395"/>
        <end position="563"/>
    </location>
</feature>
<feature type="compositionally biased region" description="Polar residues" evidence="5">
    <location>
        <begin position="395"/>
        <end position="405"/>
    </location>
</feature>
<dbReference type="InterPro" id="IPR037197">
    <property type="entry name" value="WWE_dom_sf"/>
</dbReference>
<dbReference type="GO" id="GO:0003950">
    <property type="term" value="F:NAD+ poly-ADP-ribosyltransferase activity"/>
    <property type="evidence" value="ECO:0007669"/>
    <property type="project" value="UniProtKB-UniRule"/>
</dbReference>
<feature type="compositionally biased region" description="Polar residues" evidence="5">
    <location>
        <begin position="520"/>
        <end position="532"/>
    </location>
</feature>
<dbReference type="InterPro" id="IPR004170">
    <property type="entry name" value="WWE_dom"/>
</dbReference>
<dbReference type="GO" id="GO:0008270">
    <property type="term" value="F:zinc ion binding"/>
    <property type="evidence" value="ECO:0007669"/>
    <property type="project" value="InterPro"/>
</dbReference>
<feature type="compositionally biased region" description="Basic residues" evidence="5">
    <location>
        <begin position="486"/>
        <end position="495"/>
    </location>
</feature>
<feature type="compositionally biased region" description="Basic and acidic residues" evidence="5">
    <location>
        <begin position="1633"/>
        <end position="1648"/>
    </location>
</feature>
<evidence type="ECO:0000256" key="2">
    <source>
        <dbReference type="ARBA" id="ARBA00023242"/>
    </source>
</evidence>
<feature type="compositionally biased region" description="Basic and acidic residues" evidence="5">
    <location>
        <begin position="436"/>
        <end position="445"/>
    </location>
</feature>
<dbReference type="SMART" id="SM00678">
    <property type="entry name" value="WWE"/>
    <property type="match status" value="2"/>
</dbReference>
<evidence type="ECO:0000313" key="8">
    <source>
        <dbReference type="EMBL" id="KAK4304786.1"/>
    </source>
</evidence>
<dbReference type="EMBL" id="JAWZYT010002382">
    <property type="protein sequence ID" value="KAK4304786.1"/>
    <property type="molecule type" value="Genomic_DNA"/>
</dbReference>
<evidence type="ECO:0000256" key="4">
    <source>
        <dbReference type="RuleBase" id="RU362114"/>
    </source>
</evidence>
<comment type="subcellular location">
    <subcellularLocation>
        <location evidence="1">Nucleus</location>
    </subcellularLocation>
</comment>
<dbReference type="PANTHER" id="PTHR45740:SF4">
    <property type="entry name" value="PROTEIN MONO-ADP-RIBOSYLTRANSFERASE PARP11"/>
    <property type="match status" value="1"/>
</dbReference>
<feature type="compositionally biased region" description="Gly residues" evidence="5">
    <location>
        <begin position="40"/>
        <end position="56"/>
    </location>
</feature>
<feature type="compositionally biased region" description="Basic and acidic residues" evidence="5">
    <location>
        <begin position="471"/>
        <end position="485"/>
    </location>
</feature>
<dbReference type="InterPro" id="IPR018123">
    <property type="entry name" value="WWE-dom_subgr"/>
</dbReference>